<dbReference type="AlphaFoldDB" id="A0A939IGH5"/>
<evidence type="ECO:0000256" key="1">
    <source>
        <dbReference type="SAM" id="Phobius"/>
    </source>
</evidence>
<reference evidence="3" key="1">
    <citation type="submission" date="2021-02" db="EMBL/GenBank/DDBJ databases">
        <title>Abyssanaerobacter marinus gen.nov., sp., nov, anaerobic bacterium isolated from the Onnuri vent field of Indian Ocean and suggestion of Mogibacteriaceae fam. nov., and proposal of reclassification of ambiguous this family's genus member.</title>
        <authorList>
            <person name="Kim Y.J."/>
            <person name="Yang J.-A."/>
        </authorList>
    </citation>
    <scope>NUCLEOTIDE SEQUENCE</scope>
    <source>
        <strain evidence="3">DSM 2634</strain>
    </source>
</reference>
<name>A0A939IGH5_CLOAM</name>
<sequence length="475" mass="54326">MERVSVDIIEKTKNIALVVLVFTTILLLYFLWGDSSLDDFNFLDENAPVKKLLAEDVIVPKEIIISMGNGNYTVGKDEFPEIISTFKKFSKQQNLLVDEIPKEKYQEVMEYPSIRAVFNYNINFSGFCGRYGITQALGFNNISTLSELGFSKGRQDSVFIYDGASKKYFRIWCDSENNFTSFEDIASNTENTTYYPLKIYLGEESTNETLIPIELPTSLKTVPFEQDFNVGEKEIINTFAQTFFGESLDFVRILEESNGTVIFMYGYGQKILIISPDGSAEYKEEQKNIDTNQVSFFDALDTALSFVASHGGFKTVNGKELKPYLTEVSSISGEKNDFRFVFSFTVDGNKLYYPYKAPLTIEVTNGQVSYFRRNFIAVDEESEKQTPQTEKQTAINMLALNFENIKGILISEKEQQKQISFEQLANDIDGLYIGYYRPLTDREPKDLIPAWIVEIDGVRFFMDLYDGDWLGYSLE</sequence>
<evidence type="ECO:0000313" key="4">
    <source>
        <dbReference type="Proteomes" id="UP000664545"/>
    </source>
</evidence>
<keyword evidence="1" id="KW-0812">Transmembrane</keyword>
<dbReference type="InterPro" id="IPR042274">
    <property type="entry name" value="YycH/YycI_2"/>
</dbReference>
<dbReference type="Pfam" id="PF07435">
    <property type="entry name" value="YycH"/>
    <property type="match status" value="1"/>
</dbReference>
<evidence type="ECO:0000313" key="3">
    <source>
        <dbReference type="EMBL" id="MBN7773305.1"/>
    </source>
</evidence>
<keyword evidence="4" id="KW-1185">Reference proteome</keyword>
<dbReference type="EMBL" id="JAFJZZ010000002">
    <property type="protein sequence ID" value="MBN7773305.1"/>
    <property type="molecule type" value="Genomic_DNA"/>
</dbReference>
<protein>
    <recommendedName>
        <fullName evidence="2">Regulatory protein YycH domain-containing protein</fullName>
    </recommendedName>
</protein>
<dbReference type="Gene3D" id="3.30.310.160">
    <property type="entry name" value="YycH protein, domain 2"/>
    <property type="match status" value="1"/>
</dbReference>
<dbReference type="InterPro" id="IPR009996">
    <property type="entry name" value="YycH"/>
</dbReference>
<proteinExistence type="predicted"/>
<organism evidence="3 4">
    <name type="scientific">Clostridium aminobutyricum</name>
    <dbReference type="NCBI Taxonomy" id="33953"/>
    <lineage>
        <taxon>Bacteria</taxon>
        <taxon>Bacillati</taxon>
        <taxon>Bacillota</taxon>
        <taxon>Clostridia</taxon>
        <taxon>Eubacteriales</taxon>
        <taxon>Clostridiaceae</taxon>
        <taxon>Clostridium</taxon>
    </lineage>
</organism>
<feature type="transmembrane region" description="Helical" evidence="1">
    <location>
        <begin position="12"/>
        <end position="32"/>
    </location>
</feature>
<keyword evidence="1" id="KW-0472">Membrane</keyword>
<comment type="caution">
    <text evidence="3">The sequence shown here is derived from an EMBL/GenBank/DDBJ whole genome shotgun (WGS) entry which is preliminary data.</text>
</comment>
<feature type="domain" description="Regulatory protein YycH" evidence="2">
    <location>
        <begin position="10"/>
        <end position="457"/>
    </location>
</feature>
<evidence type="ECO:0000259" key="2">
    <source>
        <dbReference type="Pfam" id="PF07435"/>
    </source>
</evidence>
<dbReference type="RefSeq" id="WP_206582128.1">
    <property type="nucleotide sequence ID" value="NZ_JAFJZZ010000002.1"/>
</dbReference>
<accession>A0A939IGH5</accession>
<dbReference type="Proteomes" id="UP000664545">
    <property type="component" value="Unassembled WGS sequence"/>
</dbReference>
<gene>
    <name evidence="3" type="ORF">JYB65_08025</name>
</gene>
<keyword evidence="1" id="KW-1133">Transmembrane helix</keyword>